<reference evidence="2 3" key="1">
    <citation type="submission" date="2024-05" db="EMBL/GenBank/DDBJ databases">
        <title>Haplotype-resolved chromosome-level genome assembly of Huyou (Citrus changshanensis).</title>
        <authorList>
            <person name="Miao C."/>
            <person name="Chen W."/>
            <person name="Wu Y."/>
            <person name="Wang L."/>
            <person name="Zhao S."/>
            <person name="Grierson D."/>
            <person name="Xu C."/>
            <person name="Chen K."/>
        </authorList>
    </citation>
    <scope>NUCLEOTIDE SEQUENCE [LARGE SCALE GENOMIC DNA]</scope>
    <source>
        <strain evidence="2">01-14</strain>
        <tissue evidence="2">Leaf</tissue>
    </source>
</reference>
<evidence type="ECO:0000256" key="1">
    <source>
        <dbReference type="SAM" id="MobiDB-lite"/>
    </source>
</evidence>
<feature type="compositionally biased region" description="Basic and acidic residues" evidence="1">
    <location>
        <begin position="8"/>
        <end position="23"/>
    </location>
</feature>
<dbReference type="EMBL" id="JBCGBO010000003">
    <property type="protein sequence ID" value="KAK9213775.1"/>
    <property type="molecule type" value="Genomic_DNA"/>
</dbReference>
<organism evidence="2 3">
    <name type="scientific">Citrus x changshan-huyou</name>
    <dbReference type="NCBI Taxonomy" id="2935761"/>
    <lineage>
        <taxon>Eukaryota</taxon>
        <taxon>Viridiplantae</taxon>
        <taxon>Streptophyta</taxon>
        <taxon>Embryophyta</taxon>
        <taxon>Tracheophyta</taxon>
        <taxon>Spermatophyta</taxon>
        <taxon>Magnoliopsida</taxon>
        <taxon>eudicotyledons</taxon>
        <taxon>Gunneridae</taxon>
        <taxon>Pentapetalae</taxon>
        <taxon>rosids</taxon>
        <taxon>malvids</taxon>
        <taxon>Sapindales</taxon>
        <taxon>Rutaceae</taxon>
        <taxon>Aurantioideae</taxon>
        <taxon>Citrus</taxon>
    </lineage>
</organism>
<protein>
    <submittedName>
        <fullName evidence="2">Uncharacterized protein</fullName>
    </submittedName>
</protein>
<sequence>MATISVRQEVRDDDGRYESDHPKCSAASPLEGRGNKLDSGMMNSGRRQLPLSLGMRG</sequence>
<keyword evidence="3" id="KW-1185">Reference proteome</keyword>
<accession>A0AAP0MP84</accession>
<name>A0AAP0MP84_9ROSI</name>
<evidence type="ECO:0000313" key="2">
    <source>
        <dbReference type="EMBL" id="KAK9213775.1"/>
    </source>
</evidence>
<comment type="caution">
    <text evidence="2">The sequence shown here is derived from an EMBL/GenBank/DDBJ whole genome shotgun (WGS) entry which is preliminary data.</text>
</comment>
<gene>
    <name evidence="2" type="ORF">WN944_005760</name>
</gene>
<dbReference type="AlphaFoldDB" id="A0AAP0MP84"/>
<dbReference type="Proteomes" id="UP001428341">
    <property type="component" value="Unassembled WGS sequence"/>
</dbReference>
<evidence type="ECO:0000313" key="3">
    <source>
        <dbReference type="Proteomes" id="UP001428341"/>
    </source>
</evidence>
<proteinExistence type="predicted"/>
<feature type="region of interest" description="Disordered" evidence="1">
    <location>
        <begin position="1"/>
        <end position="57"/>
    </location>
</feature>